<protein>
    <submittedName>
        <fullName evidence="8">6-phosphofructokinase 2</fullName>
    </submittedName>
</protein>
<evidence type="ECO:0000259" key="7">
    <source>
        <dbReference type="Pfam" id="PF00294"/>
    </source>
</evidence>
<dbReference type="CDD" id="cd01164">
    <property type="entry name" value="FruK_PfkB_like"/>
    <property type="match status" value="1"/>
</dbReference>
<evidence type="ECO:0000256" key="4">
    <source>
        <dbReference type="ARBA" id="ARBA00022777"/>
    </source>
</evidence>
<dbReference type="OrthoDB" id="9801219at2"/>
<dbReference type="EMBL" id="FRDJ01000006">
    <property type="protein sequence ID" value="SHN62668.1"/>
    <property type="molecule type" value="Genomic_DNA"/>
</dbReference>
<keyword evidence="4 8" id="KW-0418">Kinase</keyword>
<dbReference type="Proteomes" id="UP000184207">
    <property type="component" value="Unassembled WGS sequence"/>
</dbReference>
<evidence type="ECO:0000256" key="6">
    <source>
        <dbReference type="PIRNR" id="PIRNR000535"/>
    </source>
</evidence>
<evidence type="ECO:0000256" key="2">
    <source>
        <dbReference type="ARBA" id="ARBA00022679"/>
    </source>
</evidence>
<evidence type="ECO:0000313" key="8">
    <source>
        <dbReference type="EMBL" id="SHN62668.1"/>
    </source>
</evidence>
<dbReference type="PANTHER" id="PTHR46566">
    <property type="entry name" value="1-PHOSPHOFRUCTOKINASE-RELATED"/>
    <property type="match status" value="1"/>
</dbReference>
<proteinExistence type="inferred from homology"/>
<dbReference type="InterPro" id="IPR017583">
    <property type="entry name" value="Tagatose/fructose_Pkinase"/>
</dbReference>
<evidence type="ECO:0000256" key="5">
    <source>
        <dbReference type="ARBA" id="ARBA00022840"/>
    </source>
</evidence>
<comment type="similarity">
    <text evidence="1">Belongs to the carbohydrate kinase PfkB family.</text>
</comment>
<dbReference type="PANTHER" id="PTHR46566:SF2">
    <property type="entry name" value="ATP-DEPENDENT 6-PHOSPHOFRUCTOKINASE ISOZYME 2"/>
    <property type="match status" value="1"/>
</dbReference>
<feature type="domain" description="Carbohydrate kinase PfkB" evidence="7">
    <location>
        <begin position="11"/>
        <end position="291"/>
    </location>
</feature>
<accession>A0A1M7SWA7</accession>
<dbReference type="FunFam" id="3.40.1190.20:FF:000001">
    <property type="entry name" value="Phosphofructokinase"/>
    <property type="match status" value="1"/>
</dbReference>
<dbReference type="GO" id="GO:0005524">
    <property type="term" value="F:ATP binding"/>
    <property type="evidence" value="ECO:0007669"/>
    <property type="project" value="UniProtKB-KW"/>
</dbReference>
<dbReference type="RefSeq" id="WP_072759641.1">
    <property type="nucleotide sequence ID" value="NZ_FRDJ01000006.1"/>
</dbReference>
<keyword evidence="2 6" id="KW-0808">Transferase</keyword>
<dbReference type="GO" id="GO:0044281">
    <property type="term" value="P:small molecule metabolic process"/>
    <property type="evidence" value="ECO:0007669"/>
    <property type="project" value="UniProtKB-ARBA"/>
</dbReference>
<keyword evidence="3" id="KW-0547">Nucleotide-binding</keyword>
<evidence type="ECO:0000313" key="9">
    <source>
        <dbReference type="Proteomes" id="UP000184207"/>
    </source>
</evidence>
<gene>
    <name evidence="8" type="ORF">SAMN02745226_01312</name>
</gene>
<keyword evidence="9" id="KW-1185">Reference proteome</keyword>
<dbReference type="STRING" id="1121883.SAMN02745226_01312"/>
<dbReference type="GO" id="GO:0016052">
    <property type="term" value="P:carbohydrate catabolic process"/>
    <property type="evidence" value="ECO:0007669"/>
    <property type="project" value="UniProtKB-ARBA"/>
</dbReference>
<sequence>MIFTLTMNPCLDRYIYVDELILDDTIRAQKVVDYPAGKGIDVSRVIKELGGVSIAIALVGGDNGRKLEEMLDREGVIYSSIRVPQETRMNVILETNKGQYRISMPGEKISVRKLQVVLEVLNALVRPGDVVVVSGSLPKGVAAEFYTGIVFSLKQWGATVYFDADGDKLKAGLIGQPDYIKPNLHEFQRLIGKHVSKREEIVEEAIKIIDIHELKGILLTLGGEGAYFISKEKVLYTKTIKVNVKSAVGAGDSFLAGFVLKRTEGASDEEALRWANASGTAAVMTPGTRLCRRNDVERLLEKVEIEEIKF</sequence>
<name>A0A1M7SWA7_FERGO</name>
<dbReference type="SUPFAM" id="SSF53613">
    <property type="entry name" value="Ribokinase-like"/>
    <property type="match status" value="1"/>
</dbReference>
<dbReference type="PIRSF" id="PIRSF000535">
    <property type="entry name" value="1PFK/6PFK/LacC"/>
    <property type="match status" value="1"/>
</dbReference>
<evidence type="ECO:0000256" key="3">
    <source>
        <dbReference type="ARBA" id="ARBA00022741"/>
    </source>
</evidence>
<keyword evidence="5" id="KW-0067">ATP-binding</keyword>
<reference evidence="9" key="1">
    <citation type="submission" date="2016-12" db="EMBL/GenBank/DDBJ databases">
        <authorList>
            <person name="Varghese N."/>
            <person name="Submissions S."/>
        </authorList>
    </citation>
    <scope>NUCLEOTIDE SEQUENCE [LARGE SCALE GENOMIC DNA]</scope>
    <source>
        <strain evidence="9">DSM 13020</strain>
    </source>
</reference>
<dbReference type="GO" id="GO:0005829">
    <property type="term" value="C:cytosol"/>
    <property type="evidence" value="ECO:0007669"/>
    <property type="project" value="TreeGrafter"/>
</dbReference>
<evidence type="ECO:0000256" key="1">
    <source>
        <dbReference type="ARBA" id="ARBA00010688"/>
    </source>
</evidence>
<dbReference type="InterPro" id="IPR029056">
    <property type="entry name" value="Ribokinase-like"/>
</dbReference>
<dbReference type="GO" id="GO:0008443">
    <property type="term" value="F:phosphofructokinase activity"/>
    <property type="evidence" value="ECO:0007669"/>
    <property type="project" value="TreeGrafter"/>
</dbReference>
<dbReference type="AlphaFoldDB" id="A0A1M7SWA7"/>
<dbReference type="InterPro" id="IPR011611">
    <property type="entry name" value="PfkB_dom"/>
</dbReference>
<organism evidence="8 9">
    <name type="scientific">Fervidobacterium gondwanense DSM 13020</name>
    <dbReference type="NCBI Taxonomy" id="1121883"/>
    <lineage>
        <taxon>Bacteria</taxon>
        <taxon>Thermotogati</taxon>
        <taxon>Thermotogota</taxon>
        <taxon>Thermotogae</taxon>
        <taxon>Thermotogales</taxon>
        <taxon>Fervidobacteriaceae</taxon>
        <taxon>Fervidobacterium</taxon>
    </lineage>
</organism>
<dbReference type="Pfam" id="PF00294">
    <property type="entry name" value="PfkB"/>
    <property type="match status" value="1"/>
</dbReference>
<dbReference type="Gene3D" id="3.40.1190.20">
    <property type="match status" value="1"/>
</dbReference>
<dbReference type="NCBIfam" id="TIGR03168">
    <property type="entry name" value="1-PFK"/>
    <property type="match status" value="1"/>
</dbReference>